<dbReference type="InterPro" id="IPR015590">
    <property type="entry name" value="Aldehyde_DH_dom"/>
</dbReference>
<sequence>MARSDPRKPLPVKLHIGAEARDSGSGGVFRHVNPHNGEVQAEIPLAGVSETTEAVESASRAFDDWRRRKPSERRDMLLRLGDLILARADEFGALVALENGTPISVATQMANGARAWLSYYAGWADKLEGGVTGTFLQGRDFSYTLPEPFGVIGAIIPWNGPMNSLAMKAGPALAAGNTVVLKPSELTPFSAELFAQCVREAGIPDGVCNILPGAVEAGEALVRHPKVEKISFTGGPTAARAILHNCAEVLKPALLELGGKSANIVFPDADLDATATHATTLGLAILSGQGCAWPTRLLVHADVYDDMVGRCVEKARGIAMGDPFDPAMVMGPVINVAAADRILGVVERAARDSDGRLVTGGQRAGGDLARGAYVEPTIFADVDPGSQLAQREVFGPVLSILKFRDEAEAIGIANATEYGLAAYVHSHDLDRVHRVAEELRAGGVFVNGAALVEPDTPFGGLGLSGYGREGGKVGIEEYIRPKTVAIARSAHG</sequence>
<organism evidence="6 7">
    <name type="scientific">Rhizorhabdus histidinilytica</name>
    <dbReference type="NCBI Taxonomy" id="439228"/>
    <lineage>
        <taxon>Bacteria</taxon>
        <taxon>Pseudomonadati</taxon>
        <taxon>Pseudomonadota</taxon>
        <taxon>Alphaproteobacteria</taxon>
        <taxon>Sphingomonadales</taxon>
        <taxon>Sphingomonadaceae</taxon>
        <taxon>Rhizorhabdus</taxon>
    </lineage>
</organism>
<dbReference type="OrthoDB" id="9802947at2"/>
<evidence type="ECO:0000259" key="5">
    <source>
        <dbReference type="Pfam" id="PF00171"/>
    </source>
</evidence>
<evidence type="ECO:0000313" key="7">
    <source>
        <dbReference type="Proteomes" id="UP000189818"/>
    </source>
</evidence>
<gene>
    <name evidence="6" type="ORF">SAMN06295920_10729</name>
</gene>
<comment type="similarity">
    <text evidence="1 4">Belongs to the aldehyde dehydrogenase family.</text>
</comment>
<evidence type="ECO:0000256" key="4">
    <source>
        <dbReference type="RuleBase" id="RU003345"/>
    </source>
</evidence>
<dbReference type="GO" id="GO:0016620">
    <property type="term" value="F:oxidoreductase activity, acting on the aldehyde or oxo group of donors, NAD or NADP as acceptor"/>
    <property type="evidence" value="ECO:0007669"/>
    <property type="project" value="InterPro"/>
</dbReference>
<protein>
    <submittedName>
        <fullName evidence="6">Aldehyde dehydrogenase (NAD+)</fullName>
    </submittedName>
</protein>
<dbReference type="Proteomes" id="UP000189818">
    <property type="component" value="Unassembled WGS sequence"/>
</dbReference>
<feature type="domain" description="Aldehyde dehydrogenase" evidence="5">
    <location>
        <begin position="27"/>
        <end position="484"/>
    </location>
</feature>
<keyword evidence="7" id="KW-1185">Reference proteome</keyword>
<reference evidence="7" key="1">
    <citation type="submission" date="2017-02" db="EMBL/GenBank/DDBJ databases">
        <authorList>
            <person name="Varghese N."/>
            <person name="Submissions S."/>
        </authorList>
    </citation>
    <scope>NUCLEOTIDE SEQUENCE [LARGE SCALE GENOMIC DNA]</scope>
    <source>
        <strain evidence="7">UM2</strain>
    </source>
</reference>
<dbReference type="InterPro" id="IPR016163">
    <property type="entry name" value="Ald_DH_C"/>
</dbReference>
<dbReference type="PROSITE" id="PS00687">
    <property type="entry name" value="ALDEHYDE_DEHYDR_GLU"/>
    <property type="match status" value="1"/>
</dbReference>
<evidence type="ECO:0000313" key="6">
    <source>
        <dbReference type="EMBL" id="SKB83881.1"/>
    </source>
</evidence>
<dbReference type="RefSeq" id="WP_079649133.1">
    <property type="nucleotide sequence ID" value="NZ_FUYM01000007.1"/>
</dbReference>
<dbReference type="FunFam" id="3.40.605.10:FF:000007">
    <property type="entry name" value="NAD/NADP-dependent betaine aldehyde dehydrogenase"/>
    <property type="match status" value="1"/>
</dbReference>
<dbReference type="InterPro" id="IPR029510">
    <property type="entry name" value="Ald_DH_CS_GLU"/>
</dbReference>
<keyword evidence="2 4" id="KW-0560">Oxidoreductase</keyword>
<dbReference type="SUPFAM" id="SSF53720">
    <property type="entry name" value="ALDH-like"/>
    <property type="match status" value="1"/>
</dbReference>
<dbReference type="Gene3D" id="3.40.309.10">
    <property type="entry name" value="Aldehyde Dehydrogenase, Chain A, domain 2"/>
    <property type="match status" value="1"/>
</dbReference>
<accession>A0A1T5EIX4</accession>
<feature type="active site" evidence="3">
    <location>
        <position position="256"/>
    </location>
</feature>
<dbReference type="PANTHER" id="PTHR11699">
    <property type="entry name" value="ALDEHYDE DEHYDROGENASE-RELATED"/>
    <property type="match status" value="1"/>
</dbReference>
<name>A0A1T5EIX4_9SPHN</name>
<evidence type="ECO:0000256" key="1">
    <source>
        <dbReference type="ARBA" id="ARBA00009986"/>
    </source>
</evidence>
<proteinExistence type="inferred from homology"/>
<evidence type="ECO:0000256" key="3">
    <source>
        <dbReference type="PROSITE-ProRule" id="PRU10007"/>
    </source>
</evidence>
<dbReference type="Gene3D" id="3.40.605.10">
    <property type="entry name" value="Aldehyde Dehydrogenase, Chain A, domain 1"/>
    <property type="match status" value="1"/>
</dbReference>
<dbReference type="EMBL" id="FUYM01000007">
    <property type="protein sequence ID" value="SKB83881.1"/>
    <property type="molecule type" value="Genomic_DNA"/>
</dbReference>
<dbReference type="Pfam" id="PF00171">
    <property type="entry name" value="Aldedh"/>
    <property type="match status" value="1"/>
</dbReference>
<dbReference type="STRING" id="439228.SAMN06295920_10729"/>
<dbReference type="AlphaFoldDB" id="A0A1T5EIX4"/>
<dbReference type="InterPro" id="IPR016162">
    <property type="entry name" value="Ald_DH_N"/>
</dbReference>
<dbReference type="InterPro" id="IPR016161">
    <property type="entry name" value="Ald_DH/histidinol_DH"/>
</dbReference>
<evidence type="ECO:0000256" key="2">
    <source>
        <dbReference type="ARBA" id="ARBA00023002"/>
    </source>
</evidence>